<reference evidence="2 3" key="1">
    <citation type="submission" date="2016-09" db="EMBL/GenBank/DDBJ databases">
        <title>Rhizobium sp. nov., a novel species isolated from the rice rhizosphere.</title>
        <authorList>
            <person name="Zhao J."/>
            <person name="Zhang X."/>
        </authorList>
    </citation>
    <scope>NUCLEOTIDE SEQUENCE [LARGE SCALE GENOMIC DNA]</scope>
    <source>
        <strain evidence="2 3">MH17</strain>
    </source>
</reference>
<dbReference type="Gene3D" id="3.90.280.10">
    <property type="entry name" value="PEBP-like"/>
    <property type="match status" value="1"/>
</dbReference>
<dbReference type="Pfam" id="PF01161">
    <property type="entry name" value="PBP"/>
    <property type="match status" value="1"/>
</dbReference>
<dbReference type="InterPro" id="IPR008914">
    <property type="entry name" value="PEBP"/>
</dbReference>
<sequence length="186" mass="19270">MLLTRIFGRAAQAVLLATALGAAAQAQDFKLTSPAFAEGAKLSTDQVFKGFGCEGGNLSPALSWSGAPKGTKSFALTAYDPDAPTGSGWWHWNIVDLPADTTALKAGASGQPALPKGAVELRNDYGVTGFGGACPPPGEVHRYIFTIHALDVEKLDLPKDASNALAGFMIGAHQIGAAKITAVYNR</sequence>
<name>A0A1Q9AME8_9HYPH</name>
<comment type="caution">
    <text evidence="2">The sequence shown here is derived from an EMBL/GenBank/DDBJ whole genome shotgun (WGS) entry which is preliminary data.</text>
</comment>
<dbReference type="SUPFAM" id="SSF49777">
    <property type="entry name" value="PEBP-like"/>
    <property type="match status" value="1"/>
</dbReference>
<organism evidence="2 3">
    <name type="scientific">Xaviernesmea rhizosphaerae</name>
    <dbReference type="NCBI Taxonomy" id="1672749"/>
    <lineage>
        <taxon>Bacteria</taxon>
        <taxon>Pseudomonadati</taxon>
        <taxon>Pseudomonadota</taxon>
        <taxon>Alphaproteobacteria</taxon>
        <taxon>Hyphomicrobiales</taxon>
        <taxon>Rhizobiaceae</taxon>
        <taxon>Rhizobium/Agrobacterium group</taxon>
        <taxon>Xaviernesmea</taxon>
    </lineage>
</organism>
<dbReference type="AlphaFoldDB" id="A0A1Q9AME8"/>
<feature type="signal peptide" evidence="1">
    <location>
        <begin position="1"/>
        <end position="26"/>
    </location>
</feature>
<gene>
    <name evidence="2" type="ORF">BJF92_10635</name>
</gene>
<dbReference type="RefSeq" id="WP_075633568.1">
    <property type="nucleotide sequence ID" value="NZ_MKIO01000021.1"/>
</dbReference>
<evidence type="ECO:0000313" key="2">
    <source>
        <dbReference type="EMBL" id="OLP56552.1"/>
    </source>
</evidence>
<protein>
    <submittedName>
        <fullName evidence="2">Kinase inhibitor</fullName>
    </submittedName>
</protein>
<dbReference type="CDD" id="cd00865">
    <property type="entry name" value="PEBP_bact_arch"/>
    <property type="match status" value="1"/>
</dbReference>
<evidence type="ECO:0000313" key="3">
    <source>
        <dbReference type="Proteomes" id="UP000186143"/>
    </source>
</evidence>
<dbReference type="Proteomes" id="UP000186143">
    <property type="component" value="Unassembled WGS sequence"/>
</dbReference>
<proteinExistence type="predicted"/>
<dbReference type="InterPro" id="IPR036610">
    <property type="entry name" value="PEBP-like_sf"/>
</dbReference>
<dbReference type="OrthoDB" id="9797506at2"/>
<dbReference type="EMBL" id="MKIO01000021">
    <property type="protein sequence ID" value="OLP56552.1"/>
    <property type="molecule type" value="Genomic_DNA"/>
</dbReference>
<dbReference type="STRING" id="1672749.BJF92_10635"/>
<dbReference type="PANTHER" id="PTHR30289:SF1">
    <property type="entry name" value="PEBP (PHOSPHATIDYLETHANOLAMINE-BINDING PROTEIN) FAMILY PROTEIN"/>
    <property type="match status" value="1"/>
</dbReference>
<dbReference type="InterPro" id="IPR005247">
    <property type="entry name" value="YbhB_YbcL/LppC-like"/>
</dbReference>
<accession>A0A1Q9AME8</accession>
<feature type="chain" id="PRO_5013339633" evidence="1">
    <location>
        <begin position="27"/>
        <end position="186"/>
    </location>
</feature>
<dbReference type="NCBIfam" id="TIGR00481">
    <property type="entry name" value="YbhB/YbcL family Raf kinase inhibitor-like protein"/>
    <property type="match status" value="1"/>
</dbReference>
<evidence type="ECO:0000256" key="1">
    <source>
        <dbReference type="SAM" id="SignalP"/>
    </source>
</evidence>
<keyword evidence="1" id="KW-0732">Signal</keyword>
<dbReference type="PANTHER" id="PTHR30289">
    <property type="entry name" value="UNCHARACTERIZED PROTEIN YBCL-RELATED"/>
    <property type="match status" value="1"/>
</dbReference>